<dbReference type="RefSeq" id="WP_282838422.1">
    <property type="nucleotide sequence ID" value="NZ_JASCXW010000001.1"/>
</dbReference>
<dbReference type="EMBL" id="JASCXW010000001">
    <property type="protein sequence ID" value="MDI6452032.1"/>
    <property type="molecule type" value="Genomic_DNA"/>
</dbReference>
<dbReference type="GO" id="GO:0005886">
    <property type="term" value="C:plasma membrane"/>
    <property type="evidence" value="ECO:0007669"/>
    <property type="project" value="UniProtKB-SubCell"/>
</dbReference>
<dbReference type="GO" id="GO:0004190">
    <property type="term" value="F:aspartic-type endopeptidase activity"/>
    <property type="evidence" value="ECO:0007669"/>
    <property type="project" value="UniProtKB-UniRule"/>
</dbReference>
<comment type="caution">
    <text evidence="9">Lacks conserved residue(s) required for the propagation of feature annotation.</text>
</comment>
<name>A0AAW6U2A4_9MOLU</name>
<comment type="pathway">
    <text evidence="9">Protein modification; lipoprotein biosynthesis (signal peptide cleavage).</text>
</comment>
<keyword evidence="12" id="KW-1185">Reference proteome</keyword>
<keyword evidence="5 9" id="KW-0064">Aspartyl protease</keyword>
<keyword evidence="4 9" id="KW-0812">Transmembrane</keyword>
<keyword evidence="6 9" id="KW-0378">Hydrolase</keyword>
<evidence type="ECO:0000256" key="4">
    <source>
        <dbReference type="ARBA" id="ARBA00022692"/>
    </source>
</evidence>
<comment type="similarity">
    <text evidence="1 9 10">Belongs to the peptidase A8 family.</text>
</comment>
<evidence type="ECO:0000313" key="12">
    <source>
        <dbReference type="Proteomes" id="UP001431532"/>
    </source>
</evidence>
<gene>
    <name evidence="9" type="primary">lspA</name>
    <name evidence="11" type="ORF">QJ521_00520</name>
</gene>
<dbReference type="Proteomes" id="UP001431532">
    <property type="component" value="Unassembled WGS sequence"/>
</dbReference>
<evidence type="ECO:0000256" key="3">
    <source>
        <dbReference type="ARBA" id="ARBA00022670"/>
    </source>
</evidence>
<comment type="caution">
    <text evidence="11">The sequence shown here is derived from an EMBL/GenBank/DDBJ whole genome shotgun (WGS) entry which is preliminary data.</text>
</comment>
<evidence type="ECO:0000256" key="6">
    <source>
        <dbReference type="ARBA" id="ARBA00022801"/>
    </source>
</evidence>
<keyword evidence="3 9" id="KW-0645">Protease</keyword>
<sequence>MLIGLIIIILCIIIDQTTKYAAQAAFAGTSGRTFIPYILEFGYVENDGASLNILAGEQFTFMIITVFALGIFGYLFLSSDFKNKKAYSIAIALFIGGTFGNAIDRAMHAYVIDFMHYPFLEMILGRYGSFHNNFADLFLSAAIVLFSIDLFFLEPKRLKKEKINVQESH</sequence>
<keyword evidence="2 9" id="KW-1003">Cell membrane</keyword>
<comment type="function">
    <text evidence="9">This protein specifically catalyzes the removal of signal peptides from prolipoproteins.</text>
</comment>
<feature type="active site" evidence="9">
    <location>
        <position position="136"/>
    </location>
</feature>
<dbReference type="Pfam" id="PF01252">
    <property type="entry name" value="Peptidase_A8"/>
    <property type="match status" value="1"/>
</dbReference>
<reference evidence="11" key="1">
    <citation type="submission" date="2023-05" db="EMBL/GenBank/DDBJ databases">
        <title>Mariniplasma microaerophilum sp. nov., a novel anaerobic mollicute isolated from terrestrial mud volcano, Taman Peninsula, Russia.</title>
        <authorList>
            <person name="Khomyakova M.A."/>
            <person name="Merkel A.Y."/>
            <person name="Slobodkin A.I."/>
        </authorList>
    </citation>
    <scope>NUCLEOTIDE SEQUENCE</scope>
    <source>
        <strain evidence="11">M4Ah</strain>
    </source>
</reference>
<evidence type="ECO:0000256" key="10">
    <source>
        <dbReference type="RuleBase" id="RU004181"/>
    </source>
</evidence>
<dbReference type="GO" id="GO:0006508">
    <property type="term" value="P:proteolysis"/>
    <property type="evidence" value="ECO:0007669"/>
    <property type="project" value="UniProtKB-KW"/>
</dbReference>
<proteinExistence type="inferred from homology"/>
<comment type="catalytic activity">
    <reaction evidence="9">
        <text>Release of signal peptides from bacterial membrane prolipoproteins. Hydrolyzes -Xaa-Yaa-Zaa-|-(S,diacylglyceryl)Cys-, in which Xaa is hydrophobic (preferably Leu), and Yaa (Ala or Ser) and Zaa (Gly or Ala) have small, neutral side chains.</text>
        <dbReference type="EC" id="3.4.23.36"/>
    </reaction>
</comment>
<evidence type="ECO:0000256" key="5">
    <source>
        <dbReference type="ARBA" id="ARBA00022750"/>
    </source>
</evidence>
<evidence type="ECO:0000256" key="8">
    <source>
        <dbReference type="ARBA" id="ARBA00023136"/>
    </source>
</evidence>
<dbReference type="PANTHER" id="PTHR33695">
    <property type="entry name" value="LIPOPROTEIN SIGNAL PEPTIDASE"/>
    <property type="match status" value="1"/>
</dbReference>
<feature type="transmembrane region" description="Helical" evidence="9">
    <location>
        <begin position="59"/>
        <end position="77"/>
    </location>
</feature>
<organism evidence="11 12">
    <name type="scientific">Peloplasma aerotolerans</name>
    <dbReference type="NCBI Taxonomy" id="3044389"/>
    <lineage>
        <taxon>Bacteria</taxon>
        <taxon>Bacillati</taxon>
        <taxon>Mycoplasmatota</taxon>
        <taxon>Mollicutes</taxon>
        <taxon>Acholeplasmatales</taxon>
        <taxon>Acholeplasmataceae</taxon>
        <taxon>Peloplasma</taxon>
    </lineage>
</organism>
<evidence type="ECO:0000256" key="7">
    <source>
        <dbReference type="ARBA" id="ARBA00022989"/>
    </source>
</evidence>
<evidence type="ECO:0000256" key="1">
    <source>
        <dbReference type="ARBA" id="ARBA00006139"/>
    </source>
</evidence>
<dbReference type="AlphaFoldDB" id="A0AAW6U2A4"/>
<accession>A0AAW6U2A4</accession>
<dbReference type="PANTHER" id="PTHR33695:SF1">
    <property type="entry name" value="LIPOPROTEIN SIGNAL PEPTIDASE"/>
    <property type="match status" value="1"/>
</dbReference>
<evidence type="ECO:0000256" key="9">
    <source>
        <dbReference type="HAMAP-Rule" id="MF_00161"/>
    </source>
</evidence>
<dbReference type="EC" id="3.4.23.36" evidence="9"/>
<protein>
    <recommendedName>
        <fullName evidence="9">Lipoprotein signal peptidase</fullName>
        <ecNumber evidence="9">3.4.23.36</ecNumber>
    </recommendedName>
    <alternativeName>
        <fullName evidence="9">Prolipoprotein signal peptidase</fullName>
    </alternativeName>
    <alternativeName>
        <fullName evidence="9">Signal peptidase II</fullName>
        <shortName evidence="9">SPase II</shortName>
    </alternativeName>
</protein>
<feature type="transmembrane region" description="Helical" evidence="9">
    <location>
        <begin position="132"/>
        <end position="153"/>
    </location>
</feature>
<feature type="active site" evidence="9">
    <location>
        <position position="113"/>
    </location>
</feature>
<dbReference type="HAMAP" id="MF_00161">
    <property type="entry name" value="LspA"/>
    <property type="match status" value="1"/>
</dbReference>
<feature type="transmembrane region" description="Helical" evidence="9">
    <location>
        <begin position="89"/>
        <end position="112"/>
    </location>
</feature>
<keyword evidence="8 9" id="KW-0472">Membrane</keyword>
<dbReference type="InterPro" id="IPR001872">
    <property type="entry name" value="Peptidase_A8"/>
</dbReference>
<keyword evidence="7 9" id="KW-1133">Transmembrane helix</keyword>
<comment type="subcellular location">
    <subcellularLocation>
        <location evidence="9">Cell membrane</location>
        <topology evidence="9">Multi-pass membrane protein</topology>
    </subcellularLocation>
</comment>
<evidence type="ECO:0000313" key="11">
    <source>
        <dbReference type="EMBL" id="MDI6452032.1"/>
    </source>
</evidence>
<dbReference type="PRINTS" id="PR00781">
    <property type="entry name" value="LIPOSIGPTASE"/>
</dbReference>
<evidence type="ECO:0000256" key="2">
    <source>
        <dbReference type="ARBA" id="ARBA00022475"/>
    </source>
</evidence>